<organism evidence="3 4">
    <name type="scientific">Lingula anatina</name>
    <name type="common">Brachiopod</name>
    <name type="synonym">Lingula unguis</name>
    <dbReference type="NCBI Taxonomy" id="7574"/>
    <lineage>
        <taxon>Eukaryota</taxon>
        <taxon>Metazoa</taxon>
        <taxon>Spiralia</taxon>
        <taxon>Lophotrochozoa</taxon>
        <taxon>Brachiopoda</taxon>
        <taxon>Linguliformea</taxon>
        <taxon>Lingulata</taxon>
        <taxon>Lingulida</taxon>
        <taxon>Linguloidea</taxon>
        <taxon>Lingulidae</taxon>
        <taxon>Lingula</taxon>
    </lineage>
</organism>
<feature type="compositionally biased region" description="Polar residues" evidence="1">
    <location>
        <begin position="289"/>
        <end position="322"/>
    </location>
</feature>
<dbReference type="InterPro" id="IPR013087">
    <property type="entry name" value="Znf_C2H2_type"/>
</dbReference>
<evidence type="ECO:0000256" key="1">
    <source>
        <dbReference type="SAM" id="MobiDB-lite"/>
    </source>
</evidence>
<evidence type="ECO:0000313" key="3">
    <source>
        <dbReference type="Proteomes" id="UP000085678"/>
    </source>
</evidence>
<protein>
    <submittedName>
        <fullName evidence="4">Uncharacterized protein LOC106150828</fullName>
    </submittedName>
</protein>
<keyword evidence="3" id="KW-1185">Reference proteome</keyword>
<sequence>MGIDMSRPASSSQQICQEGHLLIHMKMDVITREDGQQTLTLRCFLCDSVLRMSGFSRSEFINHPVVTAVGQTLQNGQKANQADTNPTERESKFDDFAHNFIKTDSDLTCEDCEGSIGLDMQVESYESGQFDLAKHNQGNIATVSDLLKNPNQIAPLANHTAKAGISSVPQTFSAQRGFSAPSGVRKPTCKFCNATEGEFEQGLIWGHNCKKLEGNIFICCVCNEYYDSCNLVTECERKHRLIKNSYNKEEFKCMVCSIKFADLRETKRHELCHNSNDSEVHFGISVQPELNSDSKSQGPESENQQTQKLPSMASSTPSNNIQVPHHENLSLTVGTQILPPIISPQDLQHIKFKSQKPEQFCVALMAKIFSNAERLQNDTNILGTFNKKKFCPVRIQFIKDCVHQNYPQHFQNEMCRWRKCVGAMNSANRSLRFYNATKS</sequence>
<name>A0A1S3GZV6_LINAN</name>
<dbReference type="Proteomes" id="UP000085678">
    <property type="component" value="Unplaced"/>
</dbReference>
<accession>A0A1S3GZV6</accession>
<evidence type="ECO:0000313" key="4">
    <source>
        <dbReference type="RefSeq" id="XP_013379283.1"/>
    </source>
</evidence>
<gene>
    <name evidence="4" type="primary">LOC106150828</name>
</gene>
<dbReference type="KEGG" id="lak:106150828"/>
<evidence type="ECO:0000259" key="2">
    <source>
        <dbReference type="PROSITE" id="PS00028"/>
    </source>
</evidence>
<proteinExistence type="predicted"/>
<dbReference type="PROSITE" id="PS00028">
    <property type="entry name" value="ZINC_FINGER_C2H2_1"/>
    <property type="match status" value="1"/>
</dbReference>
<feature type="domain" description="C2H2-type" evidence="2">
    <location>
        <begin position="253"/>
        <end position="273"/>
    </location>
</feature>
<reference evidence="4" key="1">
    <citation type="submission" date="2025-08" db="UniProtKB">
        <authorList>
            <consortium name="RefSeq"/>
        </authorList>
    </citation>
    <scope>IDENTIFICATION</scope>
    <source>
        <tissue evidence="4">Gonads</tissue>
    </source>
</reference>
<dbReference type="GeneID" id="106150828"/>
<dbReference type="AlphaFoldDB" id="A0A1S3GZV6"/>
<dbReference type="RefSeq" id="XP_013379283.1">
    <property type="nucleotide sequence ID" value="XM_013523829.2"/>
</dbReference>
<feature type="region of interest" description="Disordered" evidence="1">
    <location>
        <begin position="289"/>
        <end position="323"/>
    </location>
</feature>
<dbReference type="InParanoid" id="A0A1S3GZV6"/>